<dbReference type="InterPro" id="IPR003855">
    <property type="entry name" value="K+_transporter"/>
</dbReference>
<evidence type="ECO:0000256" key="9">
    <source>
        <dbReference type="ARBA" id="ARBA00022958"/>
    </source>
</evidence>
<feature type="domain" description="K+ potassium transporter C-terminal" evidence="15">
    <location>
        <begin position="554"/>
        <end position="702"/>
    </location>
</feature>
<evidence type="ECO:0000256" key="4">
    <source>
        <dbReference type="ARBA" id="ARBA00022475"/>
    </source>
</evidence>
<comment type="similarity">
    <text evidence="2 13">Belongs to the HAK/KUP transporter (TC 2.A.72) family.</text>
</comment>
<evidence type="ECO:0000313" key="16">
    <source>
        <dbReference type="EMBL" id="SCB58549.1"/>
    </source>
</evidence>
<evidence type="ECO:0000256" key="8">
    <source>
        <dbReference type="ARBA" id="ARBA00022847"/>
    </source>
</evidence>
<keyword evidence="9 13" id="KW-0630">Potassium</keyword>
<dbReference type="GO" id="GO:0005886">
    <property type="term" value="C:plasma membrane"/>
    <property type="evidence" value="ECO:0007669"/>
    <property type="project" value="UniProtKB-SubCell"/>
</dbReference>
<feature type="transmembrane region" description="Helical" evidence="13">
    <location>
        <begin position="130"/>
        <end position="150"/>
    </location>
</feature>
<feature type="transmembrane region" description="Helical" evidence="13">
    <location>
        <begin position="477"/>
        <end position="497"/>
    </location>
</feature>
<evidence type="ECO:0000256" key="7">
    <source>
        <dbReference type="ARBA" id="ARBA00022692"/>
    </source>
</evidence>
<evidence type="ECO:0000256" key="5">
    <source>
        <dbReference type="ARBA" id="ARBA00022519"/>
    </source>
</evidence>
<sequence>MATTDSDEKGWNRDFSIAPAINRDSHRVARKNIDTSAATKAAFAFVFELPSSWASGNFPRSSLANWKRHLTDNKLRSADPELEHQTGQGLPSLVLAALGVVYGDIGTSPLYAFREALHATGGSEADRADVLGILSLIVWALTIVVTLKYVTFVLKADNRGEGGTLSLMTLAREGLVGRPKWVLVLGVIGASLFLGDAIITPAISVLSAVEGIEVVAPALSNWVVPITLTIIAVLFFVQRFGTSGVASVFGPVTALWFVVLGVSGAIHIFDDPSVLGAVNPVHALRYIANNIGSAIAVLGAVFLAVTGAEALYVDLGHFGRRPIVTAWFSLVFPSLLLNYFGQGAFVLAHPHMAEHPFFSMHPEWARIPMVCLATAATVIASQAVISGAYSLVRQAMHLNLLPRLRILHTSETQSGQIFMPQVNNLLFMFVAALVLFFQNSSALSAAYGIAVTGEMLITSILLFVVMRRIWSWKLATALAVMVPISLIDAGFLAANVAKFAEGGWVPVAVASTMALVMQTWTAGRRLLAARTKADEIPLAAIIDNLARKKPLTVPGTAMFLTSDIEGAPTALLHSLKHYKVLHEQNVILSVVTSTTPFVPDDEKIFLESFNPHFSRLVITFGYMETPNIPRALVLARKLGLKFDIMSTSFFLSRRTILPSRKGGLPFWQDRLFISLAQNASNATDYFGLPSGRVVELGLQTTI</sequence>
<feature type="transmembrane region" description="Helical" evidence="13">
    <location>
        <begin position="181"/>
        <end position="206"/>
    </location>
</feature>
<dbReference type="GO" id="GO:0015293">
    <property type="term" value="F:symporter activity"/>
    <property type="evidence" value="ECO:0007669"/>
    <property type="project" value="UniProtKB-UniRule"/>
</dbReference>
<keyword evidence="7 13" id="KW-0812">Transmembrane</keyword>
<feature type="transmembrane region" description="Helical" evidence="13">
    <location>
        <begin position="503"/>
        <end position="522"/>
    </location>
</feature>
<accession>A0A1C3Y286</accession>
<dbReference type="AlphaFoldDB" id="A0A1C3Y286"/>
<keyword evidence="4 13" id="KW-1003">Cell membrane</keyword>
<feature type="domain" description="K+ potassium transporter integral membrane" evidence="14">
    <location>
        <begin position="94"/>
        <end position="543"/>
    </location>
</feature>
<evidence type="ECO:0000256" key="12">
    <source>
        <dbReference type="ARBA" id="ARBA00023136"/>
    </source>
</evidence>
<evidence type="ECO:0000256" key="1">
    <source>
        <dbReference type="ARBA" id="ARBA00004141"/>
    </source>
</evidence>
<keyword evidence="11 13" id="KW-0406">Ion transport</keyword>
<keyword evidence="8 13" id="KW-0769">Symport</keyword>
<feature type="transmembrane region" description="Helical" evidence="13">
    <location>
        <begin position="367"/>
        <end position="392"/>
    </location>
</feature>
<evidence type="ECO:0000313" key="17">
    <source>
        <dbReference type="Proteomes" id="UP000198723"/>
    </source>
</evidence>
<feature type="transmembrane region" description="Helical" evidence="13">
    <location>
        <begin position="286"/>
        <end position="312"/>
    </location>
</feature>
<evidence type="ECO:0000256" key="2">
    <source>
        <dbReference type="ARBA" id="ARBA00007019"/>
    </source>
</evidence>
<keyword evidence="6 13" id="KW-0633">Potassium transport</keyword>
<feature type="transmembrane region" description="Helical" evidence="13">
    <location>
        <begin position="244"/>
        <end position="266"/>
    </location>
</feature>
<evidence type="ECO:0000259" key="14">
    <source>
        <dbReference type="Pfam" id="PF02705"/>
    </source>
</evidence>
<dbReference type="PANTHER" id="PTHR30540">
    <property type="entry name" value="OSMOTIC STRESS POTASSIUM TRANSPORTER"/>
    <property type="match status" value="1"/>
</dbReference>
<dbReference type="Pfam" id="PF02705">
    <property type="entry name" value="K_trans"/>
    <property type="match status" value="1"/>
</dbReference>
<dbReference type="Proteomes" id="UP000198723">
    <property type="component" value="Unassembled WGS sequence"/>
</dbReference>
<evidence type="ECO:0000256" key="13">
    <source>
        <dbReference type="HAMAP-Rule" id="MF_01522"/>
    </source>
</evidence>
<feature type="transmembrane region" description="Helical" evidence="13">
    <location>
        <begin position="422"/>
        <end position="439"/>
    </location>
</feature>
<evidence type="ECO:0000256" key="6">
    <source>
        <dbReference type="ARBA" id="ARBA00022538"/>
    </source>
</evidence>
<keyword evidence="12 13" id="KW-0472">Membrane</keyword>
<evidence type="ECO:0000256" key="11">
    <source>
        <dbReference type="ARBA" id="ARBA00023065"/>
    </source>
</evidence>
<dbReference type="PANTHER" id="PTHR30540:SF79">
    <property type="entry name" value="LOW AFFINITY POTASSIUM TRANSPORT SYSTEM PROTEIN KUP"/>
    <property type="match status" value="1"/>
</dbReference>
<gene>
    <name evidence="13" type="primary">kup</name>
    <name evidence="16" type="ORF">GA0061105_10516</name>
</gene>
<dbReference type="InterPro" id="IPR023051">
    <property type="entry name" value="Kup"/>
</dbReference>
<protein>
    <recommendedName>
        <fullName evidence="13">Probable potassium transport system protein Kup</fullName>
    </recommendedName>
</protein>
<dbReference type="EMBL" id="FMAJ01000005">
    <property type="protein sequence ID" value="SCB58549.1"/>
    <property type="molecule type" value="Genomic_DNA"/>
</dbReference>
<keyword evidence="5" id="KW-0997">Cell inner membrane</keyword>
<keyword evidence="3 13" id="KW-0813">Transport</keyword>
<dbReference type="InterPro" id="IPR053952">
    <property type="entry name" value="K_trans_C"/>
</dbReference>
<dbReference type="HAMAP" id="MF_01522">
    <property type="entry name" value="Kup"/>
    <property type="match status" value="1"/>
</dbReference>
<organism evidence="16 17">
    <name type="scientific">Rhizobium aethiopicum</name>
    <dbReference type="NCBI Taxonomy" id="1138170"/>
    <lineage>
        <taxon>Bacteria</taxon>
        <taxon>Pseudomonadati</taxon>
        <taxon>Pseudomonadota</taxon>
        <taxon>Alphaproteobacteria</taxon>
        <taxon>Hyphomicrobiales</taxon>
        <taxon>Rhizobiaceae</taxon>
        <taxon>Rhizobium/Agrobacterium group</taxon>
        <taxon>Rhizobium</taxon>
    </lineage>
</organism>
<dbReference type="InterPro" id="IPR053951">
    <property type="entry name" value="K_trans_N"/>
</dbReference>
<reference evidence="16 17" key="1">
    <citation type="submission" date="2016-08" db="EMBL/GenBank/DDBJ databases">
        <authorList>
            <person name="Seilhamer J.J."/>
        </authorList>
    </citation>
    <scope>NUCLEOTIDE SEQUENCE [LARGE SCALE GENOMIC DNA]</scope>
    <source>
        <strain evidence="16 17">HBR26</strain>
    </source>
</reference>
<feature type="transmembrane region" description="Helical" evidence="13">
    <location>
        <begin position="218"/>
        <end position="237"/>
    </location>
</feature>
<dbReference type="GO" id="GO:0015079">
    <property type="term" value="F:potassium ion transmembrane transporter activity"/>
    <property type="evidence" value="ECO:0007669"/>
    <property type="project" value="UniProtKB-UniRule"/>
</dbReference>
<feature type="transmembrane region" description="Helical" evidence="13">
    <location>
        <begin position="445"/>
        <end position="465"/>
    </location>
</feature>
<proteinExistence type="inferred from homology"/>
<evidence type="ECO:0000256" key="10">
    <source>
        <dbReference type="ARBA" id="ARBA00022989"/>
    </source>
</evidence>
<dbReference type="Pfam" id="PF22776">
    <property type="entry name" value="K_trans_C"/>
    <property type="match status" value="1"/>
</dbReference>
<comment type="catalytic activity">
    <reaction evidence="13">
        <text>K(+)(in) + H(+)(in) = K(+)(out) + H(+)(out)</text>
        <dbReference type="Rhea" id="RHEA:28490"/>
        <dbReference type="ChEBI" id="CHEBI:15378"/>
        <dbReference type="ChEBI" id="CHEBI:29103"/>
    </reaction>
</comment>
<name>A0A1C3Y286_9HYPH</name>
<evidence type="ECO:0000259" key="15">
    <source>
        <dbReference type="Pfam" id="PF22776"/>
    </source>
</evidence>
<feature type="transmembrane region" description="Helical" evidence="13">
    <location>
        <begin position="324"/>
        <end position="347"/>
    </location>
</feature>
<keyword evidence="10 13" id="KW-1133">Transmembrane helix</keyword>
<comment type="subcellular location">
    <subcellularLocation>
        <location evidence="13">Cell membrane</location>
        <topology evidence="13">Multi-pass membrane protein</topology>
    </subcellularLocation>
    <subcellularLocation>
        <location evidence="1">Membrane</location>
        <topology evidence="1">Multi-pass membrane protein</topology>
    </subcellularLocation>
</comment>
<evidence type="ECO:0000256" key="3">
    <source>
        <dbReference type="ARBA" id="ARBA00022448"/>
    </source>
</evidence>
<comment type="function">
    <text evidence="13">Transport of potassium into the cell. Likely operates as a K(+):H(+) symporter.</text>
</comment>